<dbReference type="PROSITE" id="PS50102">
    <property type="entry name" value="RRM"/>
    <property type="match status" value="1"/>
</dbReference>
<dbReference type="Gene3D" id="3.30.70.330">
    <property type="match status" value="1"/>
</dbReference>
<gene>
    <name evidence="1" type="ORF">CSSPJE1EN1_LOCUS257</name>
</gene>
<dbReference type="InterPro" id="IPR035979">
    <property type="entry name" value="RBD_domain_sf"/>
</dbReference>
<dbReference type="CDD" id="cd21618">
    <property type="entry name" value="RRM_AtNSRA_like"/>
    <property type="match status" value="1"/>
</dbReference>
<dbReference type="EMBL" id="OZ020096">
    <property type="protein sequence ID" value="CAK9254779.1"/>
    <property type="molecule type" value="Genomic_DNA"/>
</dbReference>
<evidence type="ECO:0000313" key="2">
    <source>
        <dbReference type="Proteomes" id="UP001497444"/>
    </source>
</evidence>
<dbReference type="PANTHER" id="PTHR10501">
    <property type="entry name" value="U1 SMALL NUCLEAR RIBONUCLEOPROTEIN A/U2 SMALL NUCLEAR RIBONUCLEOPROTEIN B"/>
    <property type="match status" value="1"/>
</dbReference>
<sequence>MGDYGGSWRYAGGGADPRRPGSTPTKRSRREYEDGPPGRGTYGTTRAGDRDIGYGARDRGYDDRGARGGWRDGDGLAGGGDLMSYGGGGLGGNDLGMGPGLGLPGGGVGNMGPLSLVGIPDEPPILGPGGRMVGLDGGMGGRAGGLNLNGVAAEADALRGNVDVLPPDASSTLFVDGLPQDCSRREAAHIFRPFIGFKEVRLVHKDAKRVNGGKVVLCFVEFADARCAATALEALQGYKFDETDHDSYALRLTFARHPGPRGPARDDPYRGGRERGDDYNQRPRGGGRR</sequence>
<organism evidence="1 2">
    <name type="scientific">Sphagnum jensenii</name>
    <dbReference type="NCBI Taxonomy" id="128206"/>
    <lineage>
        <taxon>Eukaryota</taxon>
        <taxon>Viridiplantae</taxon>
        <taxon>Streptophyta</taxon>
        <taxon>Embryophyta</taxon>
        <taxon>Bryophyta</taxon>
        <taxon>Sphagnophytina</taxon>
        <taxon>Sphagnopsida</taxon>
        <taxon>Sphagnales</taxon>
        <taxon>Sphagnaceae</taxon>
        <taxon>Sphagnum</taxon>
    </lineage>
</organism>
<reference evidence="1 2" key="1">
    <citation type="submission" date="2024-02" db="EMBL/GenBank/DDBJ databases">
        <authorList>
            <consortium name="ELIXIR-Norway"/>
            <consortium name="Elixir Norway"/>
        </authorList>
    </citation>
    <scope>NUCLEOTIDE SEQUENCE [LARGE SCALE GENOMIC DNA]</scope>
</reference>
<keyword evidence="2" id="KW-1185">Reference proteome</keyword>
<dbReference type="InterPro" id="IPR012677">
    <property type="entry name" value="Nucleotide-bd_a/b_plait_sf"/>
</dbReference>
<name>A0ABP0VK38_9BRYO</name>
<dbReference type="InterPro" id="IPR000504">
    <property type="entry name" value="RRM_dom"/>
</dbReference>
<proteinExistence type="predicted"/>
<dbReference type="SUPFAM" id="SSF54928">
    <property type="entry name" value="RNA-binding domain, RBD"/>
    <property type="match status" value="1"/>
</dbReference>
<dbReference type="Proteomes" id="UP001497444">
    <property type="component" value="Chromosome 1"/>
</dbReference>
<dbReference type="Pfam" id="PF00076">
    <property type="entry name" value="RRM_1"/>
    <property type="match status" value="1"/>
</dbReference>
<accession>A0ABP0VK38</accession>
<evidence type="ECO:0000313" key="1">
    <source>
        <dbReference type="EMBL" id="CAK9254779.1"/>
    </source>
</evidence>
<protein>
    <submittedName>
        <fullName evidence="1">Uncharacterized protein</fullName>
    </submittedName>
</protein>